<dbReference type="AlphaFoldDB" id="A0A8J6JEU6"/>
<dbReference type="InterPro" id="IPR023213">
    <property type="entry name" value="CAT-like_dom_sf"/>
</dbReference>
<evidence type="ECO:0000313" key="2">
    <source>
        <dbReference type="Proteomes" id="UP000661435"/>
    </source>
</evidence>
<organism evidence="1 2">
    <name type="scientific">Lawsonibacter hominis</name>
    <dbReference type="NCBI Taxonomy" id="2763053"/>
    <lineage>
        <taxon>Bacteria</taxon>
        <taxon>Bacillati</taxon>
        <taxon>Bacillota</taxon>
        <taxon>Clostridia</taxon>
        <taxon>Eubacteriales</taxon>
        <taxon>Oscillospiraceae</taxon>
        <taxon>Lawsonibacter</taxon>
    </lineage>
</organism>
<dbReference type="SMART" id="SM01059">
    <property type="entry name" value="CAT"/>
    <property type="match status" value="1"/>
</dbReference>
<dbReference type="EMBL" id="JACOPP010000022">
    <property type="protein sequence ID" value="MBC5734663.1"/>
    <property type="molecule type" value="Genomic_DNA"/>
</dbReference>
<protein>
    <submittedName>
        <fullName evidence="1">Chloramphenicol acetyltransferase</fullName>
    </submittedName>
</protein>
<dbReference type="InterPro" id="IPR001707">
    <property type="entry name" value="Cmp_AcTrfase"/>
</dbReference>
<dbReference type="Pfam" id="PF00302">
    <property type="entry name" value="CAT"/>
    <property type="match status" value="1"/>
</dbReference>
<sequence>MAKEIDPKQTKRAPAFELWMKAPMPMVTLFKTLDVTRLVRVSRKSGCKFHMLMCWCIGKAAAQTEEFYILPVGDKLMQYDKLAVNTVVTTRDGELSTCDIPYSDHLEQFNLDYLRLTQAVCATGEAYCLGEDWMVIGTSALAGYEIDGMVNLYAGFYNNPFLLWGRYRKRFLSTTLPVSFQFHHTQMDGAPAAQFLARLQDEMNRLTL</sequence>
<gene>
    <name evidence="1" type="ORF">H8S57_13145</name>
</gene>
<dbReference type="GO" id="GO:0008811">
    <property type="term" value="F:chloramphenicol O-acetyltransferase activity"/>
    <property type="evidence" value="ECO:0007669"/>
    <property type="project" value="InterPro"/>
</dbReference>
<proteinExistence type="predicted"/>
<evidence type="ECO:0000313" key="1">
    <source>
        <dbReference type="EMBL" id="MBC5734663.1"/>
    </source>
</evidence>
<accession>A0A8J6JEU6</accession>
<dbReference type="NCBIfam" id="NF040637">
    <property type="entry name" value="CatA_like_2"/>
    <property type="match status" value="1"/>
</dbReference>
<dbReference type="SUPFAM" id="SSF52777">
    <property type="entry name" value="CoA-dependent acyltransferases"/>
    <property type="match status" value="1"/>
</dbReference>
<dbReference type="RefSeq" id="WP_186908489.1">
    <property type="nucleotide sequence ID" value="NZ_JACOPP010000022.1"/>
</dbReference>
<dbReference type="Gene3D" id="3.30.559.10">
    <property type="entry name" value="Chloramphenicol acetyltransferase-like domain"/>
    <property type="match status" value="1"/>
</dbReference>
<comment type="caution">
    <text evidence="1">The sequence shown here is derived from an EMBL/GenBank/DDBJ whole genome shotgun (WGS) entry which is preliminary data.</text>
</comment>
<reference evidence="1" key="1">
    <citation type="submission" date="2020-08" db="EMBL/GenBank/DDBJ databases">
        <title>Genome public.</title>
        <authorList>
            <person name="Liu C."/>
            <person name="Sun Q."/>
        </authorList>
    </citation>
    <scope>NUCLEOTIDE SEQUENCE</scope>
    <source>
        <strain evidence="1">NSJ-51</strain>
    </source>
</reference>
<dbReference type="PANTHER" id="PTHR38474">
    <property type="entry name" value="SLR0299 PROTEIN"/>
    <property type="match status" value="1"/>
</dbReference>
<dbReference type="Proteomes" id="UP000661435">
    <property type="component" value="Unassembled WGS sequence"/>
</dbReference>
<dbReference type="PANTHER" id="PTHR38474:SF1">
    <property type="entry name" value="SLR0299 PROTEIN"/>
    <property type="match status" value="1"/>
</dbReference>
<name>A0A8J6JEU6_9FIRM</name>
<keyword evidence="2" id="KW-1185">Reference proteome</keyword>